<reference evidence="1" key="1">
    <citation type="journal article" date="2020" name="mSystems">
        <title>Genome- and Community-Level Interaction Insights into Carbon Utilization and Element Cycling Functions of Hydrothermarchaeota in Hydrothermal Sediment.</title>
        <authorList>
            <person name="Zhou Z."/>
            <person name="Liu Y."/>
            <person name="Xu W."/>
            <person name="Pan J."/>
            <person name="Luo Z.H."/>
            <person name="Li M."/>
        </authorList>
    </citation>
    <scope>NUCLEOTIDE SEQUENCE [LARGE SCALE GENOMIC DNA]</scope>
    <source>
        <strain evidence="1">SpSt-27</strain>
    </source>
</reference>
<dbReference type="AlphaFoldDB" id="A0A7J2TBS6"/>
<comment type="caution">
    <text evidence="1">The sequence shown here is derived from an EMBL/GenBank/DDBJ whole genome shotgun (WGS) entry which is preliminary data.</text>
</comment>
<dbReference type="EMBL" id="DSLL01000043">
    <property type="protein sequence ID" value="HEH31470.1"/>
    <property type="molecule type" value="Genomic_DNA"/>
</dbReference>
<sequence length="142" mass="16110">MSVRTVEKVQYVGQCVEEVVKILSILVADGVYGPVDRLARAVDIETIYAAMYETLRYIIPDLRKCQEGKESEKQLARCVALKDILREFKVDESKITCFVNEASPKLAKKVAIEALSRGLSLREKYPHAFSSKAIRTQEKETR</sequence>
<protein>
    <submittedName>
        <fullName evidence="1">Uncharacterized protein</fullName>
    </submittedName>
</protein>
<gene>
    <name evidence="1" type="ORF">ENP99_05130</name>
</gene>
<organism evidence="1">
    <name type="scientific">Ignisphaera aggregans</name>
    <dbReference type="NCBI Taxonomy" id="334771"/>
    <lineage>
        <taxon>Archaea</taxon>
        <taxon>Thermoproteota</taxon>
        <taxon>Thermoprotei</taxon>
        <taxon>Desulfurococcales</taxon>
        <taxon>Desulfurococcaceae</taxon>
        <taxon>Ignisphaera</taxon>
    </lineage>
</organism>
<name>A0A7J2TBS6_9CREN</name>
<accession>A0A7J2TBS6</accession>
<evidence type="ECO:0000313" key="1">
    <source>
        <dbReference type="EMBL" id="HEH31470.1"/>
    </source>
</evidence>
<proteinExistence type="predicted"/>